<dbReference type="EMBL" id="SPNV01000343">
    <property type="protein sequence ID" value="KAF5856139.1"/>
    <property type="molecule type" value="Genomic_DNA"/>
</dbReference>
<dbReference type="Gene3D" id="3.90.1300.10">
    <property type="entry name" value="Amidase signature (AS) domain"/>
    <property type="match status" value="1"/>
</dbReference>
<protein>
    <submittedName>
        <fullName evidence="2">Uncharacterized protein</fullName>
    </submittedName>
</protein>
<organism evidence="2 3">
    <name type="scientific">Petromyces alliaceus</name>
    <name type="common">Aspergillus alliaceus</name>
    <dbReference type="NCBI Taxonomy" id="209559"/>
    <lineage>
        <taxon>Eukaryota</taxon>
        <taxon>Fungi</taxon>
        <taxon>Dikarya</taxon>
        <taxon>Ascomycota</taxon>
        <taxon>Pezizomycotina</taxon>
        <taxon>Eurotiomycetes</taxon>
        <taxon>Eurotiomycetidae</taxon>
        <taxon>Eurotiales</taxon>
        <taxon>Aspergillaceae</taxon>
        <taxon>Aspergillus</taxon>
        <taxon>Aspergillus subgen. Circumdati</taxon>
    </lineage>
</organism>
<dbReference type="AlphaFoldDB" id="A0A8H6E1R8"/>
<proteinExistence type="predicted"/>
<gene>
    <name evidence="2" type="ORF">ETB97_007821</name>
</gene>
<dbReference type="SUPFAM" id="SSF75304">
    <property type="entry name" value="Amidase signature (AS) enzymes"/>
    <property type="match status" value="1"/>
</dbReference>
<dbReference type="InterPro" id="IPR036928">
    <property type="entry name" value="AS_sf"/>
</dbReference>
<name>A0A8H6E1R8_PETAA</name>
<sequence length="149" mass="15985">MSTDDPSTKSDPFMGRPAAVTNKTAPAIQRLVDLGATLVGKQRLVQFASCTNPWDWTDDQSPSNPRGDGYLTCAASSSGRASSIAAQGMITLEGMLSQNWAQDTTGLFARDPVEWAKIAKHWDAPELHQSEFITGLPPLSVPDTMGFSS</sequence>
<reference evidence="2 3" key="1">
    <citation type="submission" date="2019-04" db="EMBL/GenBank/DDBJ databases">
        <title>Aspergillus burnettii sp. nov., novel species from soil in southeast Queensland.</title>
        <authorList>
            <person name="Gilchrist C.L.M."/>
            <person name="Pitt J.I."/>
            <person name="Lange L."/>
            <person name="Lacey H.J."/>
            <person name="Vuong D."/>
            <person name="Midgley D.J."/>
            <person name="Greenfield P."/>
            <person name="Bradbury M."/>
            <person name="Lacey E."/>
            <person name="Busk P.K."/>
            <person name="Pilgaard B."/>
            <person name="Chooi Y.H."/>
            <person name="Piggott A.M."/>
        </authorList>
    </citation>
    <scope>NUCLEOTIDE SEQUENCE [LARGE SCALE GENOMIC DNA]</scope>
    <source>
        <strain evidence="2 3">FRR 5400</strain>
    </source>
</reference>
<keyword evidence="3" id="KW-1185">Reference proteome</keyword>
<dbReference type="Proteomes" id="UP000541154">
    <property type="component" value="Unassembled WGS sequence"/>
</dbReference>
<evidence type="ECO:0000313" key="3">
    <source>
        <dbReference type="Proteomes" id="UP000541154"/>
    </source>
</evidence>
<evidence type="ECO:0000256" key="1">
    <source>
        <dbReference type="SAM" id="MobiDB-lite"/>
    </source>
</evidence>
<accession>A0A8H6E1R8</accession>
<comment type="caution">
    <text evidence="2">The sequence shown here is derived from an EMBL/GenBank/DDBJ whole genome shotgun (WGS) entry which is preliminary data.</text>
</comment>
<evidence type="ECO:0000313" key="2">
    <source>
        <dbReference type="EMBL" id="KAF5856139.1"/>
    </source>
</evidence>
<feature type="region of interest" description="Disordered" evidence="1">
    <location>
        <begin position="1"/>
        <end position="20"/>
    </location>
</feature>